<dbReference type="Proteomes" id="UP000515163">
    <property type="component" value="Unplaced"/>
</dbReference>
<feature type="transmembrane region" description="Helical" evidence="1">
    <location>
        <begin position="112"/>
        <end position="134"/>
    </location>
</feature>
<gene>
    <name evidence="3" type="primary">LOC116288050</name>
</gene>
<feature type="transmembrane region" description="Helical" evidence="1">
    <location>
        <begin position="250"/>
        <end position="271"/>
    </location>
</feature>
<proteinExistence type="predicted"/>
<sequence>MYASDSDWKVPENSVEANEFPTAWIGLNNANEFPTAWIGLNNDCSRGPWNHEDYTKEVKDFGIELKVCWFFLTVACLLFISFTAVYIIMIYKSKLDPDFYKEQRHKYARIKLYFGFACSMLQDIPITCLAVDLYVTRSGSKGLLCWQCAQDKSCTTKYVLRERITRMTALLSVSLLTTAITSAYKGVTTFYRWSRVREAKCFELRACVSLFVGCIYALIIITPSLALVKYKFFSLASQSGNVFAGTVDSLFMIGIICWAVFVVVAFCCPIVQSIRT</sequence>
<dbReference type="OrthoDB" id="5977605at2759"/>
<accession>A0A6P8H2J6</accession>
<evidence type="ECO:0000313" key="3">
    <source>
        <dbReference type="RefSeq" id="XP_031550624.1"/>
    </source>
</evidence>
<name>A0A6P8H2J6_ACTTE</name>
<evidence type="ECO:0000313" key="2">
    <source>
        <dbReference type="Proteomes" id="UP000515163"/>
    </source>
</evidence>
<reference evidence="3" key="1">
    <citation type="submission" date="2025-08" db="UniProtKB">
        <authorList>
            <consortium name="RefSeq"/>
        </authorList>
    </citation>
    <scope>IDENTIFICATION</scope>
    <source>
        <tissue evidence="3">Tentacle</tissue>
    </source>
</reference>
<keyword evidence="1" id="KW-0472">Membrane</keyword>
<dbReference type="RefSeq" id="XP_031550624.1">
    <property type="nucleotide sequence ID" value="XM_031694764.1"/>
</dbReference>
<feature type="transmembrane region" description="Helical" evidence="1">
    <location>
        <begin position="69"/>
        <end position="91"/>
    </location>
</feature>
<dbReference type="InParanoid" id="A0A6P8H2J6"/>
<keyword evidence="1" id="KW-0812">Transmembrane</keyword>
<keyword evidence="2" id="KW-1185">Reference proteome</keyword>
<organism evidence="2 3">
    <name type="scientific">Actinia tenebrosa</name>
    <name type="common">Australian red waratah sea anemone</name>
    <dbReference type="NCBI Taxonomy" id="6105"/>
    <lineage>
        <taxon>Eukaryota</taxon>
        <taxon>Metazoa</taxon>
        <taxon>Cnidaria</taxon>
        <taxon>Anthozoa</taxon>
        <taxon>Hexacorallia</taxon>
        <taxon>Actiniaria</taxon>
        <taxon>Actiniidae</taxon>
        <taxon>Actinia</taxon>
    </lineage>
</organism>
<keyword evidence="1" id="KW-1133">Transmembrane helix</keyword>
<feature type="transmembrane region" description="Helical" evidence="1">
    <location>
        <begin position="167"/>
        <end position="187"/>
    </location>
</feature>
<dbReference type="AlphaFoldDB" id="A0A6P8H2J6"/>
<protein>
    <submittedName>
        <fullName evidence="3">Uncharacterized protein LOC116288050</fullName>
    </submittedName>
</protein>
<feature type="transmembrane region" description="Helical" evidence="1">
    <location>
        <begin position="208"/>
        <end position="230"/>
    </location>
</feature>
<dbReference type="GeneID" id="116288050"/>
<evidence type="ECO:0000256" key="1">
    <source>
        <dbReference type="SAM" id="Phobius"/>
    </source>
</evidence>
<dbReference type="KEGG" id="aten:116288050"/>